<organism evidence="1">
    <name type="scientific">Pithovirus LCPAC404</name>
    <dbReference type="NCBI Taxonomy" id="2506597"/>
    <lineage>
        <taxon>Viruses</taxon>
        <taxon>Pithoviruses</taxon>
    </lineage>
</organism>
<reference evidence="1" key="1">
    <citation type="journal article" date="2019" name="MBio">
        <title>Virus Genomes from Deep Sea Sediments Expand the Ocean Megavirome and Support Independent Origins of Viral Gigantism.</title>
        <authorList>
            <person name="Backstrom D."/>
            <person name="Yutin N."/>
            <person name="Jorgensen S.L."/>
            <person name="Dharamshi J."/>
            <person name="Homa F."/>
            <person name="Zaremba-Niedwiedzka K."/>
            <person name="Spang A."/>
            <person name="Wolf Y.I."/>
            <person name="Koonin E.V."/>
            <person name="Ettema T.J."/>
        </authorList>
    </citation>
    <scope>NUCLEOTIDE SEQUENCE</scope>
</reference>
<sequence>MGENKFREHAIDYYRINNLDERECTSHDIEQFLKHHDATYFDEKDRPAFEKIISEYKTYPNYSECKISSEDNVFQAIFRLHYIPEIYTPLKTDIDLKVYRIRISDGLMLRYSESRIHTFSKIKTMETSEIIKHMVECGTKTISDQMGWGWCNVMIVTGSNIKIEEG</sequence>
<dbReference type="EMBL" id="MK500597">
    <property type="protein sequence ID" value="QBK93490.1"/>
    <property type="molecule type" value="Genomic_DNA"/>
</dbReference>
<evidence type="ECO:0000313" key="1">
    <source>
        <dbReference type="EMBL" id="QBK93490.1"/>
    </source>
</evidence>
<proteinExistence type="predicted"/>
<accession>A0A481ZEF3</accession>
<protein>
    <submittedName>
        <fullName evidence="1">Uncharacterized protein</fullName>
    </submittedName>
</protein>
<gene>
    <name evidence="1" type="ORF">LCPAC404_01940</name>
</gene>
<name>A0A481ZEF3_9VIRU</name>